<feature type="region of interest" description="Disordered" evidence="1">
    <location>
        <begin position="44"/>
        <end position="112"/>
    </location>
</feature>
<dbReference type="Proteomes" id="UP001304895">
    <property type="component" value="Unassembled WGS sequence"/>
</dbReference>
<reference evidence="2" key="2">
    <citation type="submission" date="2023-05" db="EMBL/GenBank/DDBJ databases">
        <authorList>
            <consortium name="Lawrence Berkeley National Laboratory"/>
            <person name="Steindorff A."/>
            <person name="Hensen N."/>
            <person name="Bonometti L."/>
            <person name="Westerberg I."/>
            <person name="Brannstrom I.O."/>
            <person name="Guillou S."/>
            <person name="Cros-Aarteil S."/>
            <person name="Calhoun S."/>
            <person name="Haridas S."/>
            <person name="Kuo A."/>
            <person name="Mondo S."/>
            <person name="Pangilinan J."/>
            <person name="Riley R."/>
            <person name="Labutti K."/>
            <person name="Andreopoulos B."/>
            <person name="Lipzen A."/>
            <person name="Chen C."/>
            <person name="Yanf M."/>
            <person name="Daum C."/>
            <person name="Ng V."/>
            <person name="Clum A."/>
            <person name="Ohm R."/>
            <person name="Martin F."/>
            <person name="Silar P."/>
            <person name="Natvig D."/>
            <person name="Lalanne C."/>
            <person name="Gautier V."/>
            <person name="Ament-Velasquez S.L."/>
            <person name="Kruys A."/>
            <person name="Hutchinson M.I."/>
            <person name="Powell A.J."/>
            <person name="Barry K."/>
            <person name="Miller A.N."/>
            <person name="Grigoriev I.V."/>
            <person name="Debuchy R."/>
            <person name="Gladieux P."/>
            <person name="Thoren M.H."/>
            <person name="Johannesson H."/>
        </authorList>
    </citation>
    <scope>NUCLEOTIDE SEQUENCE</scope>
    <source>
        <strain evidence="2">CBS 123565</strain>
    </source>
</reference>
<evidence type="ECO:0000313" key="3">
    <source>
        <dbReference type="Proteomes" id="UP001304895"/>
    </source>
</evidence>
<evidence type="ECO:0000313" key="2">
    <source>
        <dbReference type="EMBL" id="KAK4129986.1"/>
    </source>
</evidence>
<keyword evidence="3" id="KW-1185">Reference proteome</keyword>
<gene>
    <name evidence="2" type="ORF">BT67DRAFT_247839</name>
</gene>
<dbReference type="EMBL" id="MU853445">
    <property type="protein sequence ID" value="KAK4129986.1"/>
    <property type="molecule type" value="Genomic_DNA"/>
</dbReference>
<evidence type="ECO:0000256" key="1">
    <source>
        <dbReference type="SAM" id="MobiDB-lite"/>
    </source>
</evidence>
<name>A0AAN6UCE8_9PEZI</name>
<reference evidence="2" key="1">
    <citation type="journal article" date="2023" name="Mol. Phylogenet. Evol.">
        <title>Genome-scale phylogeny and comparative genomics of the fungal order Sordariales.</title>
        <authorList>
            <person name="Hensen N."/>
            <person name="Bonometti L."/>
            <person name="Westerberg I."/>
            <person name="Brannstrom I.O."/>
            <person name="Guillou S."/>
            <person name="Cros-Aarteil S."/>
            <person name="Calhoun S."/>
            <person name="Haridas S."/>
            <person name="Kuo A."/>
            <person name="Mondo S."/>
            <person name="Pangilinan J."/>
            <person name="Riley R."/>
            <person name="LaButti K."/>
            <person name="Andreopoulos B."/>
            <person name="Lipzen A."/>
            <person name="Chen C."/>
            <person name="Yan M."/>
            <person name="Daum C."/>
            <person name="Ng V."/>
            <person name="Clum A."/>
            <person name="Steindorff A."/>
            <person name="Ohm R.A."/>
            <person name="Martin F."/>
            <person name="Silar P."/>
            <person name="Natvig D.O."/>
            <person name="Lalanne C."/>
            <person name="Gautier V."/>
            <person name="Ament-Velasquez S.L."/>
            <person name="Kruys A."/>
            <person name="Hutchinson M.I."/>
            <person name="Powell A.J."/>
            <person name="Barry K."/>
            <person name="Miller A.N."/>
            <person name="Grigoriev I.V."/>
            <person name="Debuchy R."/>
            <person name="Gladieux P."/>
            <person name="Hiltunen Thoren M."/>
            <person name="Johannesson H."/>
        </authorList>
    </citation>
    <scope>NUCLEOTIDE SEQUENCE</scope>
    <source>
        <strain evidence="2">CBS 123565</strain>
    </source>
</reference>
<feature type="compositionally biased region" description="Basic residues" evidence="1">
    <location>
        <begin position="60"/>
        <end position="78"/>
    </location>
</feature>
<proteinExistence type="predicted"/>
<accession>A0AAN6UCE8</accession>
<sequence length="112" mass="13323">MMFNVAPPVNRVPLPPSPHPIFCSPHVRCVRCVRRRHAAINCFGHGPNHRIKSPPAHTSNHQRRTRLKRREEKRRRNPKSPCRYPVLEKRKTRSSKDSVMFWRENERQGRFA</sequence>
<organism evidence="2 3">
    <name type="scientific">Trichocladium antarcticum</name>
    <dbReference type="NCBI Taxonomy" id="1450529"/>
    <lineage>
        <taxon>Eukaryota</taxon>
        <taxon>Fungi</taxon>
        <taxon>Dikarya</taxon>
        <taxon>Ascomycota</taxon>
        <taxon>Pezizomycotina</taxon>
        <taxon>Sordariomycetes</taxon>
        <taxon>Sordariomycetidae</taxon>
        <taxon>Sordariales</taxon>
        <taxon>Chaetomiaceae</taxon>
        <taxon>Trichocladium</taxon>
    </lineage>
</organism>
<comment type="caution">
    <text evidence="2">The sequence shown here is derived from an EMBL/GenBank/DDBJ whole genome shotgun (WGS) entry which is preliminary data.</text>
</comment>
<feature type="compositionally biased region" description="Basic and acidic residues" evidence="1">
    <location>
        <begin position="103"/>
        <end position="112"/>
    </location>
</feature>
<dbReference type="AlphaFoldDB" id="A0AAN6UCE8"/>
<protein>
    <submittedName>
        <fullName evidence="2">Uncharacterized protein</fullName>
    </submittedName>
</protein>